<gene>
    <name evidence="1" type="ORF">NEMVEDRAFT_v1g198500</name>
</gene>
<dbReference type="Proteomes" id="UP000001593">
    <property type="component" value="Unassembled WGS sequence"/>
</dbReference>
<evidence type="ECO:0000313" key="2">
    <source>
        <dbReference type="Proteomes" id="UP000001593"/>
    </source>
</evidence>
<dbReference type="EMBL" id="DS469516">
    <property type="protein sequence ID" value="EDO47940.1"/>
    <property type="molecule type" value="Genomic_DNA"/>
</dbReference>
<reference evidence="1 2" key="1">
    <citation type="journal article" date="2007" name="Science">
        <title>Sea anemone genome reveals ancestral eumetazoan gene repertoire and genomic organization.</title>
        <authorList>
            <person name="Putnam N.H."/>
            <person name="Srivastava M."/>
            <person name="Hellsten U."/>
            <person name="Dirks B."/>
            <person name="Chapman J."/>
            <person name="Salamov A."/>
            <person name="Terry A."/>
            <person name="Shapiro H."/>
            <person name="Lindquist E."/>
            <person name="Kapitonov V.V."/>
            <person name="Jurka J."/>
            <person name="Genikhovich G."/>
            <person name="Grigoriev I.V."/>
            <person name="Lucas S.M."/>
            <person name="Steele R.E."/>
            <person name="Finnerty J.R."/>
            <person name="Technau U."/>
            <person name="Martindale M.Q."/>
            <person name="Rokhsar D.S."/>
        </authorList>
    </citation>
    <scope>NUCLEOTIDE SEQUENCE [LARGE SCALE GENOMIC DNA]</scope>
    <source>
        <strain evidence="2">CH2 X CH6</strain>
    </source>
</reference>
<keyword evidence="2" id="KW-1185">Reference proteome</keyword>
<organism evidence="1 2">
    <name type="scientific">Nematostella vectensis</name>
    <name type="common">Starlet sea anemone</name>
    <dbReference type="NCBI Taxonomy" id="45351"/>
    <lineage>
        <taxon>Eukaryota</taxon>
        <taxon>Metazoa</taxon>
        <taxon>Cnidaria</taxon>
        <taxon>Anthozoa</taxon>
        <taxon>Hexacorallia</taxon>
        <taxon>Actiniaria</taxon>
        <taxon>Edwardsiidae</taxon>
        <taxon>Nematostella</taxon>
    </lineage>
</organism>
<protein>
    <submittedName>
        <fullName evidence="1">Uncharacterized protein</fullName>
    </submittedName>
</protein>
<accession>A7RKN9</accession>
<evidence type="ECO:0000313" key="1">
    <source>
        <dbReference type="EMBL" id="EDO47940.1"/>
    </source>
</evidence>
<name>A7RKN9_NEMVE</name>
<dbReference type="HOGENOM" id="CLU_2087665_0_0_1"/>
<dbReference type="PhylomeDB" id="A7RKN9"/>
<dbReference type="PANTHER" id="PTHR35838">
    <property type="entry name" value="CHROMOSOME 21, WHOLE GENOME SHOTGUN SEQUENCE"/>
    <property type="match status" value="1"/>
</dbReference>
<dbReference type="InParanoid" id="A7RKN9"/>
<sequence length="117" mass="12795">MWRKFGAPIKRKLSKLLCIPCKFLLKILDTASLQTIVHCSTRGRWQPVTPYRVCESDGITAPLVACEYDDIPSSLVACESDDIPSPLVACTSDGIPSSLVACESDGDPFIPCRLRVP</sequence>
<proteinExistence type="predicted"/>
<dbReference type="PANTHER" id="PTHR35838:SF1">
    <property type="entry name" value="TRICHOHYALIN-LIKE"/>
    <property type="match status" value="1"/>
</dbReference>
<dbReference type="AlphaFoldDB" id="A7RKN9"/>